<keyword evidence="1" id="KW-1133">Transmembrane helix</keyword>
<name>A0A0B1T533_OESDE</name>
<keyword evidence="1" id="KW-0472">Membrane</keyword>
<sequence>MFLIAKRKTKEAEAWIRRMQRFGGRKFECDVLRTIENETAKLPEETTLLESLRHVVHSSKLMLYMTIQTMLWVIDFMIYNALSLTSTDDEVFPGFMFTVFAGLCAVGAAITTFLPETKHAH</sequence>
<protein>
    <submittedName>
        <fullName evidence="2">Uncharacterized protein</fullName>
    </submittedName>
</protein>
<dbReference type="AlphaFoldDB" id="A0A0B1T533"/>
<proteinExistence type="predicted"/>
<dbReference type="Proteomes" id="UP000053660">
    <property type="component" value="Unassembled WGS sequence"/>
</dbReference>
<dbReference type="OrthoDB" id="5141738at2759"/>
<feature type="transmembrane region" description="Helical" evidence="1">
    <location>
        <begin position="94"/>
        <end position="114"/>
    </location>
</feature>
<gene>
    <name evidence="2" type="ORF">OESDEN_07752</name>
</gene>
<organism evidence="2 3">
    <name type="scientific">Oesophagostomum dentatum</name>
    <name type="common">Nodular worm</name>
    <dbReference type="NCBI Taxonomy" id="61180"/>
    <lineage>
        <taxon>Eukaryota</taxon>
        <taxon>Metazoa</taxon>
        <taxon>Ecdysozoa</taxon>
        <taxon>Nematoda</taxon>
        <taxon>Chromadorea</taxon>
        <taxon>Rhabditida</taxon>
        <taxon>Rhabditina</taxon>
        <taxon>Rhabditomorpha</taxon>
        <taxon>Strongyloidea</taxon>
        <taxon>Strongylidae</taxon>
        <taxon>Oesophagostomum</taxon>
    </lineage>
</organism>
<evidence type="ECO:0000256" key="1">
    <source>
        <dbReference type="SAM" id="Phobius"/>
    </source>
</evidence>
<keyword evidence="3" id="KW-1185">Reference proteome</keyword>
<evidence type="ECO:0000313" key="2">
    <source>
        <dbReference type="EMBL" id="KHJ92359.1"/>
    </source>
</evidence>
<reference evidence="2 3" key="1">
    <citation type="submission" date="2014-03" db="EMBL/GenBank/DDBJ databases">
        <title>Draft genome of the hookworm Oesophagostomum dentatum.</title>
        <authorList>
            <person name="Mitreva M."/>
        </authorList>
    </citation>
    <scope>NUCLEOTIDE SEQUENCE [LARGE SCALE GENOMIC DNA]</scope>
    <source>
        <strain evidence="2 3">OD-Hann</strain>
    </source>
</reference>
<accession>A0A0B1T533</accession>
<feature type="transmembrane region" description="Helical" evidence="1">
    <location>
        <begin position="61"/>
        <end position="82"/>
    </location>
</feature>
<evidence type="ECO:0000313" key="3">
    <source>
        <dbReference type="Proteomes" id="UP000053660"/>
    </source>
</evidence>
<keyword evidence="1" id="KW-0812">Transmembrane</keyword>
<dbReference type="EMBL" id="KN551398">
    <property type="protein sequence ID" value="KHJ92359.1"/>
    <property type="molecule type" value="Genomic_DNA"/>
</dbReference>